<dbReference type="RefSeq" id="WP_133585073.1">
    <property type="nucleotide sequence ID" value="NZ_SNYV01000014.1"/>
</dbReference>
<dbReference type="EMBL" id="SNYV01000014">
    <property type="protein sequence ID" value="TDQ77456.1"/>
    <property type="molecule type" value="Genomic_DNA"/>
</dbReference>
<organism evidence="1 2">
    <name type="scientific">Sphingobacterium yanglingense</name>
    <dbReference type="NCBI Taxonomy" id="1437280"/>
    <lineage>
        <taxon>Bacteria</taxon>
        <taxon>Pseudomonadati</taxon>
        <taxon>Bacteroidota</taxon>
        <taxon>Sphingobacteriia</taxon>
        <taxon>Sphingobacteriales</taxon>
        <taxon>Sphingobacteriaceae</taxon>
        <taxon>Sphingobacterium</taxon>
    </lineage>
</organism>
<dbReference type="Proteomes" id="UP000295292">
    <property type="component" value="Unassembled WGS sequence"/>
</dbReference>
<evidence type="ECO:0000313" key="1">
    <source>
        <dbReference type="EMBL" id="TDQ77456.1"/>
    </source>
</evidence>
<evidence type="ECO:0000313" key="2">
    <source>
        <dbReference type="Proteomes" id="UP000295292"/>
    </source>
</evidence>
<dbReference type="OrthoDB" id="717548at2"/>
<accession>A0A4R6WIN5</accession>
<protein>
    <submittedName>
        <fullName evidence="1">Uncharacterized protein</fullName>
    </submittedName>
</protein>
<comment type="caution">
    <text evidence="1">The sequence shown here is derived from an EMBL/GenBank/DDBJ whole genome shotgun (WGS) entry which is preliminary data.</text>
</comment>
<proteinExistence type="predicted"/>
<keyword evidence="2" id="KW-1185">Reference proteome</keyword>
<reference evidence="1 2" key="1">
    <citation type="submission" date="2019-03" db="EMBL/GenBank/DDBJ databases">
        <title>Genomic Encyclopedia of Archaeal and Bacterial Type Strains, Phase II (KMG-II): from individual species to whole genera.</title>
        <authorList>
            <person name="Goeker M."/>
        </authorList>
    </citation>
    <scope>NUCLEOTIDE SEQUENCE [LARGE SCALE GENOMIC DNA]</scope>
    <source>
        <strain evidence="1 2">DSM 28353</strain>
    </source>
</reference>
<gene>
    <name evidence="1" type="ORF">CLV99_2863</name>
</gene>
<sequence length="1645" mass="186882">MESIKNINAFYADFESVSSCLSAIYQAEQAGLLDSYTSLLEKLRNMENDSLKKLYIQTIYILAELQSIPPSDSPIQDDYFYGDFEDFDFLFDDFYTGYLDYSNKSYEAIFGSILQLFEVIKSIADRLTNEQLQLLQDALLEFLTDFWEIQREIEALGLQLCTDVSGLSPYNNSDSLYLQAVGSDGHDGIVAGIHLRWMFAGDLADKHLAKGNYFENKPIPNTGYNKKDDFVRIFRAPYRPSNGLQLNLNYHIPAIDHRNRQWTYVFNNSRGTEYVKMTFEDAAQYTIRLRTINPLSQPKEFIDAYNGVIGLEVRGNSFHQVAVQLANLASTQKSIRLEAASANTFTAQENESLINSYQTEILTANENKTIDFMADNIRKIRIKKEIGISIKEIVLHSYASLLQPIQESDWEEIGSGFALSLDDNLVFNNLETAEKMIDHLWPHYNGGTTVRASNYRNKWNQGTPDDQSIRELVEKYLLLSETDPRAMETLSRINGELDLQEEIKVSNLDTLNMLAMDYHIARMFGLGHIDHTVQPTNTGKYIYQVRYTTKTAGAVQVSEHRYTSLPTSIQDRRTSQNPKIRPLKYGFPAEDSSMNDIVDSNGYSLVAPVRVINIGREKESFEYDNFDFFAENATVLNANAFTQTKSILYGIEYRKNNNPDYVKPEITQEPGYDGQLYYAYDTDNPNGVLEPVPLLDQEDSLYIHMVRENGIHHYAIYGIDWFFRSSLRSEEASSDETTISLSQRILPPINPSVQYIQEEDPIVFTTDTEQGWTAGRMLQFPDADTSLTRVTFDWVDIVDVSYVDYQDVTELTQVARANQVRPLFLDRTMYEVVGKITRLLEVADNDQLLRITTGGFTSLDGTTAIPVVPTADLPRFANSMLNTTEGSFRVHSLQNTGSGLEITIYKNVEESLISDADPENPMFGKSSSWIIPSAGNKFSVVENLGDANNWQKLEKTVPLVSFADPNQAEIETLVDAEGNANHFWIGGIHQPAQVTSLFGSEIPEEDRLPGYYKIVFPSYTLAEHPQSNIPYKPDTPAANNPETIHNAHVEWYKGIVRMPVSATTTDTTSKEIQVVRIEELSPLELYIYDADYIENPIYVPEVPTATIPVNFHPGYKAYFFTEPSPYIFNRSNILPANGANDRRTLMALQSLDTRKSNLLSTLTMPMVLLARNIVKPQPIEMPSVSSLKVRPDATKRAAFTLDIKVAPIGAGSARRPFGHIFYRTDHNEVLDALYSAQTKQQIVEDLQGLTEDLFYEQRYSELVNLVFDPLNEGYFKMYPAIPAPYGFPIPDKTGLVLPTDSMAIKTEKYRRAIQATLMPLTEQPPLFEYLDEGLLTENTLPVLRDTDGKLLDQNDPRFNPYPMARKFKKPNETSTWYLRFTDYTLNGNSRQLYFYSAVEIDNQLTPGPLSPFAGPVEILQSVPSEAPQIKAFIDNTDVTNDLVPPMISFQIANINIDDRITKIRIYRFEYPEKLDVMMGNTNYVDVALGEYNPEGYWVSETFDGMAEVPFGRTIYYRLAGIRSIVNENNVAEDILSLPSLPLEVHIVDSKRPLAPEISFNAALTRLEWPPIGKDYSYYLYKMNRVGNWENVYQVVAPASNEPMSYILPHPTNRIDEDGDRIYDRYKLSVESTIGIFNLQDEIITI</sequence>
<name>A0A4R6WIN5_9SPHI</name>